<dbReference type="eggNOG" id="COG0204">
    <property type="taxonomic scope" value="Bacteria"/>
</dbReference>
<organism evidence="7 8">
    <name type="scientific">Nitratidesulfovibrio vulgaris (strain ATCC 29579 / DSM 644 / CCUG 34227 / NCIMB 8303 / VKM B-1760 / Hildenborough)</name>
    <name type="common">Desulfovibrio vulgaris</name>
    <dbReference type="NCBI Taxonomy" id="882"/>
    <lineage>
        <taxon>Bacteria</taxon>
        <taxon>Pseudomonadati</taxon>
        <taxon>Thermodesulfobacteriota</taxon>
        <taxon>Desulfovibrionia</taxon>
        <taxon>Desulfovibrionales</taxon>
        <taxon>Desulfovibrionaceae</taxon>
        <taxon>Nitratidesulfovibrio</taxon>
    </lineage>
</organism>
<dbReference type="STRING" id="882.DVU_0038"/>
<dbReference type="SUPFAM" id="SSF69593">
    <property type="entry name" value="Glycerol-3-phosphate (1)-acyltransferase"/>
    <property type="match status" value="1"/>
</dbReference>
<evidence type="ECO:0000256" key="3">
    <source>
        <dbReference type="ARBA" id="ARBA00022679"/>
    </source>
</evidence>
<dbReference type="PANTHER" id="PTHR37323:SF1">
    <property type="entry name" value="L-ORNITHINE N(ALPHA)-ACYLTRANSFERASE"/>
    <property type="match status" value="1"/>
</dbReference>
<keyword evidence="4" id="KW-0443">Lipid metabolism</keyword>
<keyword evidence="2" id="KW-0444">Lipid biosynthesis</keyword>
<evidence type="ECO:0000256" key="1">
    <source>
        <dbReference type="ARBA" id="ARBA00005189"/>
    </source>
</evidence>
<evidence type="ECO:0000256" key="4">
    <source>
        <dbReference type="ARBA" id="ARBA00023098"/>
    </source>
</evidence>
<feature type="domain" description="Phospholipid/glycerol acyltransferase" evidence="6">
    <location>
        <begin position="96"/>
        <end position="219"/>
    </location>
</feature>
<evidence type="ECO:0000259" key="6">
    <source>
        <dbReference type="SMART" id="SM00563"/>
    </source>
</evidence>
<dbReference type="Proteomes" id="UP000002194">
    <property type="component" value="Chromosome"/>
</dbReference>
<dbReference type="EMBL" id="AE017285">
    <property type="protein sequence ID" value="AAS94522.1"/>
    <property type="molecule type" value="Genomic_DNA"/>
</dbReference>
<dbReference type="RefSeq" id="WP_010937349.1">
    <property type="nucleotide sequence ID" value="NC_002937.3"/>
</dbReference>
<dbReference type="PATRIC" id="fig|882.5.peg.36"/>
<dbReference type="InterPro" id="IPR002123">
    <property type="entry name" value="Plipid/glycerol_acylTrfase"/>
</dbReference>
<dbReference type="CDD" id="cd07986">
    <property type="entry name" value="LPLAT_ACT14924-like"/>
    <property type="match status" value="1"/>
</dbReference>
<evidence type="ECO:0000256" key="2">
    <source>
        <dbReference type="ARBA" id="ARBA00022516"/>
    </source>
</evidence>
<comment type="pathway">
    <text evidence="1">Lipid metabolism.</text>
</comment>
<keyword evidence="5 7" id="KW-0012">Acyltransferase</keyword>
<dbReference type="SMART" id="SM00563">
    <property type="entry name" value="PlsC"/>
    <property type="match status" value="1"/>
</dbReference>
<keyword evidence="3" id="KW-0808">Transferase</keyword>
<evidence type="ECO:0000256" key="5">
    <source>
        <dbReference type="ARBA" id="ARBA00023315"/>
    </source>
</evidence>
<dbReference type="eggNOG" id="COG3176">
    <property type="taxonomic scope" value="Bacteria"/>
</dbReference>
<sequence>MLQADMPAADSVTHTGTHAAIRPAPTFLPQAAQRLPGALRGPLLSLLGLNRLAVLYDSLPRHEAPAHFAGLALEALGVSLQMEGAGREGIPASGPLVVVANHPFGALEGLLLAHALLPVRPDLRFLANYMLSAVPEMRGLCISVDPFGGKDAARRNVAALREAMRHVEAGGALAVFPSGTVSHLQPSRRAITDPAWHPNVGRLVHRTGADALPVHFHGRNSLFFNLAGLLHPAARTALLPKELLKKRDSVVTCTVGRVIPSATMRDLPGDEERTRHLRMRCYGLAPAPRKVLPLFPRPRPRSVQPVATPRAPSLIRDAVHALCESPAFLLSEGGYSLLETDAAAAPDLLHEIGRLREETFRAVGEGSGKALDLDPFDATYRHLILWHEGDGRIAGAYRFGEVDRILAAQGVKGLYSSTLFRFRPGFFALPGSALELGRAFVHADYQRDYAPLLLLWKGLARCVLRRPGVRRMFGPVSVSLGYSPYSLQAIIDWMLRHSRCPVCSPLVKGRVAPRLRQPGATTPPRTEGLDYNGLCSLVRDMEGGPGVPILFKHYLRLGGRIATFHCDRAFGSLDAFLSIDLASTPRRMLARYMGEEGLASFEASKQRADAAARRTG</sequence>
<dbReference type="EnsemblBacteria" id="AAS94522">
    <property type="protein sequence ID" value="AAS94522"/>
    <property type="gene ID" value="DVU_0038"/>
</dbReference>
<protein>
    <submittedName>
        <fullName evidence="7">Acyltransferase domain protein</fullName>
    </submittedName>
</protein>
<dbReference type="SMR" id="Q72G23"/>
<dbReference type="SUPFAM" id="SSF55729">
    <property type="entry name" value="Acyl-CoA N-acyltransferases (Nat)"/>
    <property type="match status" value="1"/>
</dbReference>
<keyword evidence="8" id="KW-1185">Reference proteome</keyword>
<dbReference type="KEGG" id="dvu:DVU_0038"/>
<dbReference type="Gene3D" id="3.40.630.30">
    <property type="match status" value="1"/>
</dbReference>
<dbReference type="Pfam" id="PF19576">
    <property type="entry name" value="Acyltransf_2"/>
    <property type="match status" value="1"/>
</dbReference>
<dbReference type="AlphaFoldDB" id="Q72G23"/>
<accession>Q72G23</accession>
<dbReference type="InterPro" id="IPR045746">
    <property type="entry name" value="ACT14924-like_Acyltransf_dom"/>
</dbReference>
<dbReference type="PaxDb" id="882-DVU_0038"/>
<dbReference type="HOGENOM" id="CLU_033329_1_0_7"/>
<dbReference type="InterPro" id="IPR016181">
    <property type="entry name" value="Acyl_CoA_acyltransferase"/>
</dbReference>
<dbReference type="OrthoDB" id="1113830at2"/>
<dbReference type="GO" id="GO:0016746">
    <property type="term" value="F:acyltransferase activity"/>
    <property type="evidence" value="ECO:0007669"/>
    <property type="project" value="UniProtKB-KW"/>
</dbReference>
<name>Q72G23_NITV2</name>
<reference evidence="7 8" key="1">
    <citation type="journal article" date="2004" name="Nat. Biotechnol.">
        <title>The genome sequence of the anaerobic, sulfate-reducing bacterium Desulfovibrio vulgaris Hildenborough.</title>
        <authorList>
            <person name="Heidelberg J.F."/>
            <person name="Seshadri R."/>
            <person name="Haveman S.A."/>
            <person name="Hemme C.L."/>
            <person name="Paulsen I.T."/>
            <person name="Kolonay J.F."/>
            <person name="Eisen J.A."/>
            <person name="Ward N."/>
            <person name="Methe B."/>
            <person name="Brinkac L.M."/>
            <person name="Daugherty S.C."/>
            <person name="Deboy R.T."/>
            <person name="Dodson R.J."/>
            <person name="Durkin A.S."/>
            <person name="Madupu R."/>
            <person name="Nelson W.C."/>
            <person name="Sullivan S.A."/>
            <person name="Fouts D."/>
            <person name="Haft D.H."/>
            <person name="Selengut J."/>
            <person name="Peterson J.D."/>
            <person name="Davidsen T.M."/>
            <person name="Zafar N."/>
            <person name="Zhou L."/>
            <person name="Radune D."/>
            <person name="Dimitrov G."/>
            <person name="Hance M."/>
            <person name="Tran K."/>
            <person name="Khouri H."/>
            <person name="Gill J."/>
            <person name="Utterback T.R."/>
            <person name="Feldblyum T.V."/>
            <person name="Wall J.D."/>
            <person name="Voordouw G."/>
            <person name="Fraser C.M."/>
        </authorList>
    </citation>
    <scope>NUCLEOTIDE SEQUENCE [LARGE SCALE GENOMIC DNA]</scope>
    <source>
        <strain evidence="8">ATCC 29579 / DSM 644 / NCIMB 8303 / VKM B-1760 / Hildenborough</strain>
    </source>
</reference>
<dbReference type="Pfam" id="PF13444">
    <property type="entry name" value="Acetyltransf_5"/>
    <property type="match status" value="1"/>
</dbReference>
<dbReference type="PANTHER" id="PTHR37323">
    <property type="entry name" value="GCN5-RELATED N-ACETYLTRANSFERASE"/>
    <property type="match status" value="1"/>
</dbReference>
<dbReference type="GO" id="GO:0006629">
    <property type="term" value="P:lipid metabolic process"/>
    <property type="evidence" value="ECO:0007669"/>
    <property type="project" value="UniProtKB-KW"/>
</dbReference>
<evidence type="ECO:0000313" key="8">
    <source>
        <dbReference type="Proteomes" id="UP000002194"/>
    </source>
</evidence>
<proteinExistence type="predicted"/>
<dbReference type="InterPro" id="IPR052351">
    <property type="entry name" value="Ornithine_N-alpha-AT"/>
</dbReference>
<gene>
    <name evidence="7" type="ordered locus">DVU_0038</name>
</gene>
<evidence type="ECO:0000313" key="7">
    <source>
        <dbReference type="EMBL" id="AAS94522.1"/>
    </source>
</evidence>